<dbReference type="AlphaFoldDB" id="A0AAV4EJ58"/>
<dbReference type="EMBL" id="BMAT01000172">
    <property type="protein sequence ID" value="GFR61163.1"/>
    <property type="molecule type" value="Genomic_DNA"/>
</dbReference>
<proteinExistence type="predicted"/>
<evidence type="ECO:0000313" key="1">
    <source>
        <dbReference type="EMBL" id="GFR61163.1"/>
    </source>
</evidence>
<accession>A0AAV4EJ58</accession>
<sequence length="122" mass="13965">MLSIDHRVKLFIDHVQGPRREEKTPKLLHFITNRKMHYGGTGCRCTQPIRTRLLPSPRNWYPRVWRVPDGYAVGLDVGISTDGEEAVSLSAHARTCWHPRLRSNCLKAVGLRAHRCSVAIDR</sequence>
<organism evidence="1 2">
    <name type="scientific">Elysia marginata</name>
    <dbReference type="NCBI Taxonomy" id="1093978"/>
    <lineage>
        <taxon>Eukaryota</taxon>
        <taxon>Metazoa</taxon>
        <taxon>Spiralia</taxon>
        <taxon>Lophotrochozoa</taxon>
        <taxon>Mollusca</taxon>
        <taxon>Gastropoda</taxon>
        <taxon>Heterobranchia</taxon>
        <taxon>Euthyneura</taxon>
        <taxon>Panpulmonata</taxon>
        <taxon>Sacoglossa</taxon>
        <taxon>Placobranchoidea</taxon>
        <taxon>Plakobranchidae</taxon>
        <taxon>Elysia</taxon>
    </lineage>
</organism>
<reference evidence="1 2" key="1">
    <citation type="journal article" date="2021" name="Elife">
        <title>Chloroplast acquisition without the gene transfer in kleptoplastic sea slugs, Plakobranchus ocellatus.</title>
        <authorList>
            <person name="Maeda T."/>
            <person name="Takahashi S."/>
            <person name="Yoshida T."/>
            <person name="Shimamura S."/>
            <person name="Takaki Y."/>
            <person name="Nagai Y."/>
            <person name="Toyoda A."/>
            <person name="Suzuki Y."/>
            <person name="Arimoto A."/>
            <person name="Ishii H."/>
            <person name="Satoh N."/>
            <person name="Nishiyama T."/>
            <person name="Hasebe M."/>
            <person name="Maruyama T."/>
            <person name="Minagawa J."/>
            <person name="Obokata J."/>
            <person name="Shigenobu S."/>
        </authorList>
    </citation>
    <scope>NUCLEOTIDE SEQUENCE [LARGE SCALE GENOMIC DNA]</scope>
</reference>
<dbReference type="Proteomes" id="UP000762676">
    <property type="component" value="Unassembled WGS sequence"/>
</dbReference>
<name>A0AAV4EJ58_9GAST</name>
<protein>
    <submittedName>
        <fullName evidence="1">Uncharacterized protein</fullName>
    </submittedName>
</protein>
<keyword evidence="2" id="KW-1185">Reference proteome</keyword>
<gene>
    <name evidence="1" type="ORF">ElyMa_000096900</name>
</gene>
<evidence type="ECO:0000313" key="2">
    <source>
        <dbReference type="Proteomes" id="UP000762676"/>
    </source>
</evidence>
<comment type="caution">
    <text evidence="1">The sequence shown here is derived from an EMBL/GenBank/DDBJ whole genome shotgun (WGS) entry which is preliminary data.</text>
</comment>